<evidence type="ECO:0000313" key="3">
    <source>
        <dbReference type="Proteomes" id="UP000249789"/>
    </source>
</evidence>
<protein>
    <recommendedName>
        <fullName evidence="4">Argonaute complex, subunit Arb1</fullName>
    </recommendedName>
</protein>
<dbReference type="GO" id="GO:0031047">
    <property type="term" value="P:regulatory ncRNA-mediated gene silencing"/>
    <property type="evidence" value="ECO:0007669"/>
    <property type="project" value="InterPro"/>
</dbReference>
<dbReference type="GeneID" id="63860189"/>
<feature type="region of interest" description="Disordered" evidence="1">
    <location>
        <begin position="1"/>
        <end position="52"/>
    </location>
</feature>
<keyword evidence="3" id="KW-1185">Reference proteome</keyword>
<dbReference type="GO" id="GO:0033167">
    <property type="term" value="C:ARC complex"/>
    <property type="evidence" value="ECO:0007669"/>
    <property type="project" value="InterPro"/>
</dbReference>
<dbReference type="RefSeq" id="XP_040803917.1">
    <property type="nucleotide sequence ID" value="XM_040942856.1"/>
</dbReference>
<evidence type="ECO:0000256" key="1">
    <source>
        <dbReference type="SAM" id="MobiDB-lite"/>
    </source>
</evidence>
<name>A0A8G1W0Z7_9EURO</name>
<evidence type="ECO:0000313" key="2">
    <source>
        <dbReference type="EMBL" id="RAK79907.1"/>
    </source>
</evidence>
<feature type="compositionally biased region" description="Acidic residues" evidence="1">
    <location>
        <begin position="474"/>
        <end position="485"/>
    </location>
</feature>
<feature type="region of interest" description="Disordered" evidence="1">
    <location>
        <begin position="470"/>
        <end position="499"/>
    </location>
</feature>
<dbReference type="EMBL" id="KZ824631">
    <property type="protein sequence ID" value="RAK79907.1"/>
    <property type="molecule type" value="Genomic_DNA"/>
</dbReference>
<dbReference type="AlphaFoldDB" id="A0A8G1W0Z7"/>
<dbReference type="InterPro" id="IPR018606">
    <property type="entry name" value="Arb1"/>
</dbReference>
<gene>
    <name evidence="2" type="ORF">BO72DRAFT_423878</name>
</gene>
<accession>A0A8G1W0Z7</accession>
<feature type="compositionally biased region" description="Low complexity" evidence="1">
    <location>
        <begin position="8"/>
        <end position="19"/>
    </location>
</feature>
<proteinExistence type="predicted"/>
<dbReference type="Pfam" id="PF09692">
    <property type="entry name" value="Arb1"/>
    <property type="match status" value="1"/>
</dbReference>
<reference evidence="2 3" key="1">
    <citation type="submission" date="2018-02" db="EMBL/GenBank/DDBJ databases">
        <title>The genomes of Aspergillus section Nigri reveals drivers in fungal speciation.</title>
        <authorList>
            <consortium name="DOE Joint Genome Institute"/>
            <person name="Vesth T.C."/>
            <person name="Nybo J."/>
            <person name="Theobald S."/>
            <person name="Brandl J."/>
            <person name="Frisvad J.C."/>
            <person name="Nielsen K.F."/>
            <person name="Lyhne E.K."/>
            <person name="Kogle M.E."/>
            <person name="Kuo A."/>
            <person name="Riley R."/>
            <person name="Clum A."/>
            <person name="Nolan M."/>
            <person name="Lipzen A."/>
            <person name="Salamov A."/>
            <person name="Henrissat B."/>
            <person name="Wiebenga A."/>
            <person name="De vries R.P."/>
            <person name="Grigoriev I.V."/>
            <person name="Mortensen U.H."/>
            <person name="Andersen M.R."/>
            <person name="Baker S.E."/>
        </authorList>
    </citation>
    <scope>NUCLEOTIDE SEQUENCE [LARGE SCALE GENOMIC DNA]</scope>
    <source>
        <strain evidence="2 3">CBS 313.89</strain>
    </source>
</reference>
<dbReference type="VEuPathDB" id="FungiDB:BO72DRAFT_423878"/>
<dbReference type="OrthoDB" id="435402at2759"/>
<sequence>MENKEETSSSTHLSTSDSLKQAEDAQAQLASDTAHTLDLESTDSVSTKAQVDSIGEQEVPGFFENIIKLKKKKKKSKKPRSKRSLGKPTGFEEYYVDAPMTPAQYETEQVIYNPSRPIIHRIEDALQRYQNNRRLENFRRDIFLKYLAYGGVDVSPRMFAGSDQKDLQDLDSEQILQTRTQTSIPRDTANLAIDFDAVVRGYLTSYFPSYFNPETEDMVHLGTVTIHNFLSYLLYHEVCPEYKDNIEQARKSCDIAATELWKNQQFMVKGPGHFNKACSTLFGGHLYDCYTEEDDEERSWAHGPPMTRDVARKVVKFALAGAGTDQLAVDFRDLAHTDELISKRVDDIHGFEIMVIHPPNDTVLDFYKMHAPDLVPVGRITAISYWDPARPACDMTLEQRQQAMIPVIFSFYVELPLLQLCYPGMKVMTPVWRMNCGLDYFEETFNVYGTIYTVLANDLMLGWKKPRPVKDTAGEDEMEAEEDDASEKGDGIADVQDVL</sequence>
<evidence type="ECO:0008006" key="4">
    <source>
        <dbReference type="Google" id="ProtNLM"/>
    </source>
</evidence>
<organism evidence="2 3">
    <name type="scientific">Aspergillus fijiensis CBS 313.89</name>
    <dbReference type="NCBI Taxonomy" id="1448319"/>
    <lineage>
        <taxon>Eukaryota</taxon>
        <taxon>Fungi</taxon>
        <taxon>Dikarya</taxon>
        <taxon>Ascomycota</taxon>
        <taxon>Pezizomycotina</taxon>
        <taxon>Eurotiomycetes</taxon>
        <taxon>Eurotiomycetidae</taxon>
        <taxon>Eurotiales</taxon>
        <taxon>Aspergillaceae</taxon>
        <taxon>Aspergillus</taxon>
    </lineage>
</organism>
<dbReference type="Proteomes" id="UP000249789">
    <property type="component" value="Unassembled WGS sequence"/>
</dbReference>